<accession>A0AAW9DU69</accession>
<reference evidence="1 2" key="1">
    <citation type="submission" date="2023-11" db="EMBL/GenBank/DDBJ databases">
        <title>MicrobeMod: A computational toolkit for identifying prokaryotic methylation and restriction-modification with nanopore sequencing.</title>
        <authorList>
            <person name="Crits-Christoph A."/>
            <person name="Kang S.C."/>
            <person name="Lee H."/>
            <person name="Ostrov N."/>
        </authorList>
    </citation>
    <scope>NUCLEOTIDE SEQUENCE [LARGE SCALE GENOMIC DNA]</scope>
    <source>
        <strain evidence="1 2">DSMZ 700</strain>
    </source>
</reference>
<protein>
    <submittedName>
        <fullName evidence="1">Uncharacterized protein</fullName>
    </submittedName>
</protein>
<dbReference type="Proteomes" id="UP001279553">
    <property type="component" value="Unassembled WGS sequence"/>
</dbReference>
<dbReference type="AlphaFoldDB" id="A0AAW9DU69"/>
<dbReference type="EMBL" id="JAWXYB010000018">
    <property type="protein sequence ID" value="MDX5932593.1"/>
    <property type="molecule type" value="Genomic_DNA"/>
</dbReference>
<name>A0AAW9DU69_ACIAO</name>
<evidence type="ECO:0000313" key="1">
    <source>
        <dbReference type="EMBL" id="MDX5932593.1"/>
    </source>
</evidence>
<keyword evidence="2" id="KW-1185">Reference proteome</keyword>
<proteinExistence type="predicted"/>
<sequence>MPVTSFAFDERTMQAIADLRKIFGVSSNAAALRRAITLSRVVADQRDDKNTVLIQGKDHPLRVSLDG</sequence>
<comment type="caution">
    <text evidence="1">The sequence shown here is derived from an EMBL/GenBank/DDBJ whole genome shotgun (WGS) entry which is preliminary data.</text>
</comment>
<dbReference type="RefSeq" id="WP_319615447.1">
    <property type="nucleotide sequence ID" value="NZ_JAWXYB010000018.1"/>
</dbReference>
<organism evidence="1 2">
    <name type="scientific">Acidiphilium acidophilum</name>
    <name type="common">Thiobacillus acidophilus</name>
    <dbReference type="NCBI Taxonomy" id="76588"/>
    <lineage>
        <taxon>Bacteria</taxon>
        <taxon>Pseudomonadati</taxon>
        <taxon>Pseudomonadota</taxon>
        <taxon>Alphaproteobacteria</taxon>
        <taxon>Acetobacterales</taxon>
        <taxon>Acidocellaceae</taxon>
        <taxon>Acidiphilium</taxon>
    </lineage>
</organism>
<evidence type="ECO:0000313" key="2">
    <source>
        <dbReference type="Proteomes" id="UP001279553"/>
    </source>
</evidence>
<gene>
    <name evidence="1" type="ORF">SIL87_17700</name>
</gene>